<reference evidence="2" key="1">
    <citation type="submission" date="2016-10" db="EMBL/GenBank/DDBJ databases">
        <authorList>
            <person name="Varghese N."/>
            <person name="Submissions S."/>
        </authorList>
    </citation>
    <scope>NUCLEOTIDE SEQUENCE [LARGE SCALE GENOMIC DNA]</scope>
    <source>
        <strain evidence="2">DSM 4771</strain>
    </source>
</reference>
<dbReference type="RefSeq" id="WP_093192966.1">
    <property type="nucleotide sequence ID" value="NZ_FNEV01000003.1"/>
</dbReference>
<protein>
    <submittedName>
        <fullName evidence="1">Uncharacterized protein</fullName>
    </submittedName>
</protein>
<name>A0A1G8S1J4_9BACI</name>
<gene>
    <name evidence="1" type="ORF">SAMN04490247_1203</name>
</gene>
<dbReference type="STRING" id="86666.SAMN04490247_1203"/>
<sequence length="196" mass="23029">MTGKVTFKRTAVQTNVDGGRQPSFINLMHVIYDVKPVVERFSQLKVKAGWGLECRNRDIYAISPDQKKEEMMKSILGDESPLSYIQAASCYHLLNTHTDCQYISWDEDAVIDDSYVKTLDHYGFWPFGEIARSMNPLFFYDSLHHPVVVFFTYHREVKDVIVKHIHRFDYEGYGLKYGYRTWAVRNKEQVSMKRIK</sequence>
<accession>A0A1G8S1J4</accession>
<keyword evidence="2" id="KW-1185">Reference proteome</keyword>
<dbReference type="EMBL" id="FNEV01000003">
    <property type="protein sequence ID" value="SDJ23066.1"/>
    <property type="molecule type" value="Genomic_DNA"/>
</dbReference>
<dbReference type="Proteomes" id="UP000199225">
    <property type="component" value="Unassembled WGS sequence"/>
</dbReference>
<evidence type="ECO:0000313" key="1">
    <source>
        <dbReference type="EMBL" id="SDJ23066.1"/>
    </source>
</evidence>
<proteinExistence type="predicted"/>
<dbReference type="AlphaFoldDB" id="A0A1G8S1J4"/>
<organism evidence="1 2">
    <name type="scientific">Salimicrobium halophilum</name>
    <dbReference type="NCBI Taxonomy" id="86666"/>
    <lineage>
        <taxon>Bacteria</taxon>
        <taxon>Bacillati</taxon>
        <taxon>Bacillota</taxon>
        <taxon>Bacilli</taxon>
        <taxon>Bacillales</taxon>
        <taxon>Bacillaceae</taxon>
        <taxon>Salimicrobium</taxon>
    </lineage>
</organism>
<evidence type="ECO:0000313" key="2">
    <source>
        <dbReference type="Proteomes" id="UP000199225"/>
    </source>
</evidence>
<dbReference type="OrthoDB" id="2815576at2"/>